<dbReference type="Proteomes" id="UP000494205">
    <property type="component" value="Unassembled WGS sequence"/>
</dbReference>
<evidence type="ECO:0000256" key="6">
    <source>
        <dbReference type="ARBA" id="ARBA00023136"/>
    </source>
</evidence>
<dbReference type="Pfam" id="PF00528">
    <property type="entry name" value="BPD_transp_1"/>
    <property type="match status" value="1"/>
</dbReference>
<comment type="subcellular location">
    <subcellularLocation>
        <location evidence="1 7">Cell membrane</location>
        <topology evidence="1 7">Multi-pass membrane protein</topology>
    </subcellularLocation>
</comment>
<dbReference type="EMBL" id="CADIJZ010000004">
    <property type="protein sequence ID" value="CAB3657646.1"/>
    <property type="molecule type" value="Genomic_DNA"/>
</dbReference>
<feature type="transmembrane region" description="Helical" evidence="7">
    <location>
        <begin position="245"/>
        <end position="269"/>
    </location>
</feature>
<feature type="transmembrane region" description="Helical" evidence="7">
    <location>
        <begin position="96"/>
        <end position="114"/>
    </location>
</feature>
<dbReference type="GO" id="GO:0055085">
    <property type="term" value="P:transmembrane transport"/>
    <property type="evidence" value="ECO:0007669"/>
    <property type="project" value="InterPro"/>
</dbReference>
<evidence type="ECO:0000256" key="2">
    <source>
        <dbReference type="ARBA" id="ARBA00022448"/>
    </source>
</evidence>
<gene>
    <name evidence="9" type="ORF">LMG27174_01499</name>
</gene>
<dbReference type="PANTHER" id="PTHR30151:SF20">
    <property type="entry name" value="ABC TRANSPORTER PERMEASE PROTEIN HI_0355-RELATED"/>
    <property type="match status" value="1"/>
</dbReference>
<evidence type="ECO:0000256" key="3">
    <source>
        <dbReference type="ARBA" id="ARBA00022475"/>
    </source>
</evidence>
<evidence type="ECO:0000256" key="5">
    <source>
        <dbReference type="ARBA" id="ARBA00022989"/>
    </source>
</evidence>
<proteinExistence type="inferred from homology"/>
<organism evidence="9 10">
    <name type="scientific">Paraburkholderia rhynchosiae</name>
    <dbReference type="NCBI Taxonomy" id="487049"/>
    <lineage>
        <taxon>Bacteria</taxon>
        <taxon>Pseudomonadati</taxon>
        <taxon>Pseudomonadota</taxon>
        <taxon>Betaproteobacteria</taxon>
        <taxon>Burkholderiales</taxon>
        <taxon>Burkholderiaceae</taxon>
        <taxon>Paraburkholderia</taxon>
    </lineage>
</organism>
<dbReference type="PROSITE" id="PS50928">
    <property type="entry name" value="ABC_TM1"/>
    <property type="match status" value="1"/>
</dbReference>
<dbReference type="AlphaFoldDB" id="A0A6J5A8G0"/>
<dbReference type="Gene3D" id="1.10.3720.10">
    <property type="entry name" value="MetI-like"/>
    <property type="match status" value="1"/>
</dbReference>
<dbReference type="SUPFAM" id="SSF161098">
    <property type="entry name" value="MetI-like"/>
    <property type="match status" value="1"/>
</dbReference>
<protein>
    <recommendedName>
        <fullName evidence="8">ABC transmembrane type-1 domain-containing protein</fullName>
    </recommendedName>
</protein>
<dbReference type="GO" id="GO:0005886">
    <property type="term" value="C:plasma membrane"/>
    <property type="evidence" value="ECO:0007669"/>
    <property type="project" value="UniProtKB-SubCell"/>
</dbReference>
<evidence type="ECO:0000256" key="1">
    <source>
        <dbReference type="ARBA" id="ARBA00004651"/>
    </source>
</evidence>
<keyword evidence="2 7" id="KW-0813">Transport</keyword>
<dbReference type="InterPro" id="IPR035906">
    <property type="entry name" value="MetI-like_sf"/>
</dbReference>
<evidence type="ECO:0000259" key="8">
    <source>
        <dbReference type="PROSITE" id="PS50928"/>
    </source>
</evidence>
<evidence type="ECO:0000313" key="10">
    <source>
        <dbReference type="Proteomes" id="UP000494205"/>
    </source>
</evidence>
<keyword evidence="3" id="KW-1003">Cell membrane</keyword>
<name>A0A6J5A8G0_9BURK</name>
<evidence type="ECO:0000256" key="7">
    <source>
        <dbReference type="RuleBase" id="RU363032"/>
    </source>
</evidence>
<evidence type="ECO:0000313" key="9">
    <source>
        <dbReference type="EMBL" id="CAB3657646.1"/>
    </source>
</evidence>
<feature type="transmembrane region" description="Helical" evidence="7">
    <location>
        <begin position="31"/>
        <end position="48"/>
    </location>
</feature>
<keyword evidence="6 7" id="KW-0472">Membrane</keyword>
<evidence type="ECO:0000256" key="4">
    <source>
        <dbReference type="ARBA" id="ARBA00022692"/>
    </source>
</evidence>
<sequence length="289" mass="30842">MNTPMAGAVSNEIELRQVEVRAQASMRRRQTLVHVLRLAVLVVTLGGWELAGRVGWIDPFFFSTPSLIAVQIWQWLTEGTSQGPLWVQVLVTLEETALGFLIGSVAGVVAGIALGRNKLLADVFSIYIKVANSIPRVVLGSVFIIALGLGMASKVALAFVMVFFVVFSNAFQGVREADRNLIANAHILGATKQQVTYTVVLPAAMSWILASLHVSFGFALVGAVVGEFLGSKQGIGLLISTAQGAFNAAGVFAAMIVLAVVALGAEFVLTQLENKLLKWRPPQFSDAGH</sequence>
<accession>A0A6J5A8G0</accession>
<comment type="similarity">
    <text evidence="7">Belongs to the binding-protein-dependent transport system permease family.</text>
</comment>
<keyword evidence="5 7" id="KW-1133">Transmembrane helix</keyword>
<dbReference type="PANTHER" id="PTHR30151">
    <property type="entry name" value="ALKANE SULFONATE ABC TRANSPORTER-RELATED, MEMBRANE SUBUNIT"/>
    <property type="match status" value="1"/>
</dbReference>
<feature type="transmembrane region" description="Helical" evidence="7">
    <location>
        <begin position="195"/>
        <end position="225"/>
    </location>
</feature>
<keyword evidence="4 7" id="KW-0812">Transmembrane</keyword>
<dbReference type="CDD" id="cd06261">
    <property type="entry name" value="TM_PBP2"/>
    <property type="match status" value="1"/>
</dbReference>
<feature type="domain" description="ABC transmembrane type-1" evidence="8">
    <location>
        <begin position="89"/>
        <end position="269"/>
    </location>
</feature>
<dbReference type="InterPro" id="IPR000515">
    <property type="entry name" value="MetI-like"/>
</dbReference>
<feature type="transmembrane region" description="Helical" evidence="7">
    <location>
        <begin position="126"/>
        <end position="149"/>
    </location>
</feature>
<dbReference type="RefSeq" id="WP_407070690.1">
    <property type="nucleotide sequence ID" value="NZ_CADIJZ010000004.1"/>
</dbReference>
<reference evidence="9 10" key="1">
    <citation type="submission" date="2020-04" db="EMBL/GenBank/DDBJ databases">
        <authorList>
            <person name="De Canck E."/>
        </authorList>
    </citation>
    <scope>NUCLEOTIDE SEQUENCE [LARGE SCALE GENOMIC DNA]</scope>
    <source>
        <strain evidence="9 10">LMG 27174</strain>
    </source>
</reference>